<proteinExistence type="predicted"/>
<evidence type="ECO:0000313" key="1">
    <source>
        <dbReference type="EMBL" id="OJJ66754.1"/>
    </source>
</evidence>
<evidence type="ECO:0000313" key="2">
    <source>
        <dbReference type="Proteomes" id="UP000184499"/>
    </source>
</evidence>
<accession>A0A1L9U505</accession>
<dbReference type="GeneID" id="93573962"/>
<gene>
    <name evidence="1" type="ORF">ASPBRDRAFT_200747</name>
</gene>
<reference evidence="2" key="1">
    <citation type="journal article" date="2017" name="Genome Biol.">
        <title>Comparative genomics reveals high biological diversity and specific adaptations in the industrially and medically important fungal genus Aspergillus.</title>
        <authorList>
            <person name="de Vries R.P."/>
            <person name="Riley R."/>
            <person name="Wiebenga A."/>
            <person name="Aguilar-Osorio G."/>
            <person name="Amillis S."/>
            <person name="Uchima C.A."/>
            <person name="Anderluh G."/>
            <person name="Asadollahi M."/>
            <person name="Askin M."/>
            <person name="Barry K."/>
            <person name="Battaglia E."/>
            <person name="Bayram O."/>
            <person name="Benocci T."/>
            <person name="Braus-Stromeyer S.A."/>
            <person name="Caldana C."/>
            <person name="Canovas D."/>
            <person name="Cerqueira G.C."/>
            <person name="Chen F."/>
            <person name="Chen W."/>
            <person name="Choi C."/>
            <person name="Clum A."/>
            <person name="Dos Santos R.A."/>
            <person name="Damasio A.R."/>
            <person name="Diallinas G."/>
            <person name="Emri T."/>
            <person name="Fekete E."/>
            <person name="Flipphi M."/>
            <person name="Freyberg S."/>
            <person name="Gallo A."/>
            <person name="Gournas C."/>
            <person name="Habgood R."/>
            <person name="Hainaut M."/>
            <person name="Harispe M.L."/>
            <person name="Henrissat B."/>
            <person name="Hilden K.S."/>
            <person name="Hope R."/>
            <person name="Hossain A."/>
            <person name="Karabika E."/>
            <person name="Karaffa L."/>
            <person name="Karanyi Z."/>
            <person name="Krasevec N."/>
            <person name="Kuo A."/>
            <person name="Kusch H."/>
            <person name="LaButti K."/>
            <person name="Lagendijk E.L."/>
            <person name="Lapidus A."/>
            <person name="Levasseur A."/>
            <person name="Lindquist E."/>
            <person name="Lipzen A."/>
            <person name="Logrieco A.F."/>
            <person name="MacCabe A."/>
            <person name="Maekelae M.R."/>
            <person name="Malavazi I."/>
            <person name="Melin P."/>
            <person name="Meyer V."/>
            <person name="Mielnichuk N."/>
            <person name="Miskei M."/>
            <person name="Molnar A.P."/>
            <person name="Mule G."/>
            <person name="Ngan C.Y."/>
            <person name="Orejas M."/>
            <person name="Orosz E."/>
            <person name="Ouedraogo J.P."/>
            <person name="Overkamp K.M."/>
            <person name="Park H.-S."/>
            <person name="Perrone G."/>
            <person name="Piumi F."/>
            <person name="Punt P.J."/>
            <person name="Ram A.F."/>
            <person name="Ramon A."/>
            <person name="Rauscher S."/>
            <person name="Record E."/>
            <person name="Riano-Pachon D.M."/>
            <person name="Robert V."/>
            <person name="Roehrig J."/>
            <person name="Ruller R."/>
            <person name="Salamov A."/>
            <person name="Salih N.S."/>
            <person name="Samson R.A."/>
            <person name="Sandor E."/>
            <person name="Sanguinetti M."/>
            <person name="Schuetze T."/>
            <person name="Sepcic K."/>
            <person name="Shelest E."/>
            <person name="Sherlock G."/>
            <person name="Sophianopoulou V."/>
            <person name="Squina F.M."/>
            <person name="Sun H."/>
            <person name="Susca A."/>
            <person name="Todd R.B."/>
            <person name="Tsang A."/>
            <person name="Unkles S.E."/>
            <person name="van de Wiele N."/>
            <person name="van Rossen-Uffink D."/>
            <person name="Oliveira J.V."/>
            <person name="Vesth T.C."/>
            <person name="Visser J."/>
            <person name="Yu J.-H."/>
            <person name="Zhou M."/>
            <person name="Andersen M.R."/>
            <person name="Archer D.B."/>
            <person name="Baker S.E."/>
            <person name="Benoit I."/>
            <person name="Brakhage A.A."/>
            <person name="Braus G.H."/>
            <person name="Fischer R."/>
            <person name="Frisvad J.C."/>
            <person name="Goldman G.H."/>
            <person name="Houbraken J."/>
            <person name="Oakley B."/>
            <person name="Pocsi I."/>
            <person name="Scazzocchio C."/>
            <person name="Seiboth B."/>
            <person name="vanKuyk P.A."/>
            <person name="Wortman J."/>
            <person name="Dyer P.S."/>
            <person name="Grigoriev I.V."/>
        </authorList>
    </citation>
    <scope>NUCLEOTIDE SEQUENCE [LARGE SCALE GENOMIC DNA]</scope>
    <source>
        <strain evidence="2">CBS 101740 / IMI 381727 / IBT 21946</strain>
    </source>
</reference>
<dbReference type="Proteomes" id="UP000184499">
    <property type="component" value="Unassembled WGS sequence"/>
</dbReference>
<keyword evidence="2" id="KW-1185">Reference proteome</keyword>
<name>A0A1L9U505_ASPBC</name>
<dbReference type="RefSeq" id="XP_067474004.1">
    <property type="nucleotide sequence ID" value="XM_067621474.1"/>
</dbReference>
<protein>
    <submittedName>
        <fullName evidence="1">Uncharacterized protein</fullName>
    </submittedName>
</protein>
<organism evidence="1 2">
    <name type="scientific">Aspergillus brasiliensis (strain CBS 101740 / IMI 381727 / IBT 21946)</name>
    <dbReference type="NCBI Taxonomy" id="767769"/>
    <lineage>
        <taxon>Eukaryota</taxon>
        <taxon>Fungi</taxon>
        <taxon>Dikarya</taxon>
        <taxon>Ascomycota</taxon>
        <taxon>Pezizomycotina</taxon>
        <taxon>Eurotiomycetes</taxon>
        <taxon>Eurotiomycetidae</taxon>
        <taxon>Eurotiales</taxon>
        <taxon>Aspergillaceae</taxon>
        <taxon>Aspergillus</taxon>
        <taxon>Aspergillus subgen. Circumdati</taxon>
    </lineage>
</organism>
<sequence length="52" mass="5708">MSAFAWESWASLTEGRVWGMGAQANLIPGLLADRILSGKKEAQKKFELSGLR</sequence>
<dbReference type="EMBL" id="KV878697">
    <property type="protein sequence ID" value="OJJ66754.1"/>
    <property type="molecule type" value="Genomic_DNA"/>
</dbReference>
<dbReference type="AlphaFoldDB" id="A0A1L9U505"/>
<dbReference type="VEuPathDB" id="FungiDB:ASPBRDRAFT_200747"/>